<dbReference type="EMBL" id="JAWDGP010000692">
    <property type="protein sequence ID" value="KAK3798326.1"/>
    <property type="molecule type" value="Genomic_DNA"/>
</dbReference>
<feature type="compositionally biased region" description="Low complexity" evidence="1">
    <location>
        <begin position="91"/>
        <end position="105"/>
    </location>
</feature>
<evidence type="ECO:0000313" key="3">
    <source>
        <dbReference type="Proteomes" id="UP001283361"/>
    </source>
</evidence>
<keyword evidence="3" id="KW-1185">Reference proteome</keyword>
<feature type="compositionally biased region" description="Polar residues" evidence="1">
    <location>
        <begin position="64"/>
        <end position="77"/>
    </location>
</feature>
<dbReference type="AlphaFoldDB" id="A0AAE1B3M3"/>
<accession>A0AAE1B3M3</accession>
<evidence type="ECO:0000256" key="1">
    <source>
        <dbReference type="SAM" id="MobiDB-lite"/>
    </source>
</evidence>
<proteinExistence type="predicted"/>
<gene>
    <name evidence="2" type="ORF">RRG08_063341</name>
</gene>
<sequence length="154" mass="16530">MTDSGDRPLPPSYEEAIKVPSAPSVGEQQPHQGQPSYGGQPSYPPYARTGQPPYPSGSQGPYGNRNQTTYPSGSQAPYLTGGQGTYPSARTGPYPYQPPQGYGTQSSQVQYNSVPGHSQSVAHDYQAIPQAAACWRVPLKLYVSSLEQELILTL</sequence>
<comment type="caution">
    <text evidence="2">The sequence shown here is derived from an EMBL/GenBank/DDBJ whole genome shotgun (WGS) entry which is preliminary data.</text>
</comment>
<reference evidence="2" key="1">
    <citation type="journal article" date="2023" name="G3 (Bethesda)">
        <title>A reference genome for the long-term kleptoplast-retaining sea slug Elysia crispata morphotype clarki.</title>
        <authorList>
            <person name="Eastman K.E."/>
            <person name="Pendleton A.L."/>
            <person name="Shaikh M.A."/>
            <person name="Suttiyut T."/>
            <person name="Ogas R."/>
            <person name="Tomko P."/>
            <person name="Gavelis G."/>
            <person name="Widhalm J.R."/>
            <person name="Wisecaver J.H."/>
        </authorList>
    </citation>
    <scope>NUCLEOTIDE SEQUENCE</scope>
    <source>
        <strain evidence="2">ECLA1</strain>
    </source>
</reference>
<name>A0AAE1B3M3_9GAST</name>
<protein>
    <submittedName>
        <fullName evidence="2">Uncharacterized protein</fullName>
    </submittedName>
</protein>
<feature type="region of interest" description="Disordered" evidence="1">
    <location>
        <begin position="1"/>
        <end position="111"/>
    </location>
</feature>
<evidence type="ECO:0000313" key="2">
    <source>
        <dbReference type="EMBL" id="KAK3798326.1"/>
    </source>
</evidence>
<feature type="compositionally biased region" description="Low complexity" evidence="1">
    <location>
        <begin position="28"/>
        <end position="41"/>
    </location>
</feature>
<organism evidence="2 3">
    <name type="scientific">Elysia crispata</name>
    <name type="common">lettuce slug</name>
    <dbReference type="NCBI Taxonomy" id="231223"/>
    <lineage>
        <taxon>Eukaryota</taxon>
        <taxon>Metazoa</taxon>
        <taxon>Spiralia</taxon>
        <taxon>Lophotrochozoa</taxon>
        <taxon>Mollusca</taxon>
        <taxon>Gastropoda</taxon>
        <taxon>Heterobranchia</taxon>
        <taxon>Euthyneura</taxon>
        <taxon>Panpulmonata</taxon>
        <taxon>Sacoglossa</taxon>
        <taxon>Placobranchoidea</taxon>
        <taxon>Plakobranchidae</taxon>
        <taxon>Elysia</taxon>
    </lineage>
</organism>
<dbReference type="Proteomes" id="UP001283361">
    <property type="component" value="Unassembled WGS sequence"/>
</dbReference>